<organism evidence="3 4">
    <name type="scientific">Youxingia wuxianensis</name>
    <dbReference type="NCBI Taxonomy" id="2763678"/>
    <lineage>
        <taxon>Bacteria</taxon>
        <taxon>Bacillati</taxon>
        <taxon>Bacillota</taxon>
        <taxon>Clostridia</taxon>
        <taxon>Eubacteriales</taxon>
        <taxon>Oscillospiraceae</taxon>
        <taxon>Youxingia</taxon>
    </lineage>
</organism>
<evidence type="ECO:0000313" key="3">
    <source>
        <dbReference type="EMBL" id="MBC8585229.1"/>
    </source>
</evidence>
<dbReference type="Pfam" id="PF04023">
    <property type="entry name" value="FeoA"/>
    <property type="match status" value="1"/>
</dbReference>
<dbReference type="Proteomes" id="UP000623678">
    <property type="component" value="Unassembled WGS sequence"/>
</dbReference>
<dbReference type="AlphaFoldDB" id="A0A926ERL3"/>
<dbReference type="InterPro" id="IPR053184">
    <property type="entry name" value="FeoA-like"/>
</dbReference>
<dbReference type="SMART" id="SM00899">
    <property type="entry name" value="FeoA"/>
    <property type="match status" value="1"/>
</dbReference>
<evidence type="ECO:0000259" key="2">
    <source>
        <dbReference type="SMART" id="SM00899"/>
    </source>
</evidence>
<dbReference type="Gene3D" id="2.30.30.90">
    <property type="match status" value="1"/>
</dbReference>
<dbReference type="InterPro" id="IPR007167">
    <property type="entry name" value="Fe-transptr_FeoA-like"/>
</dbReference>
<keyword evidence="4" id="KW-1185">Reference proteome</keyword>
<dbReference type="GO" id="GO:0046914">
    <property type="term" value="F:transition metal ion binding"/>
    <property type="evidence" value="ECO:0007669"/>
    <property type="project" value="InterPro"/>
</dbReference>
<sequence length="69" mass="7466">MPLTFAPQGTINKIKQIKGKDDTRRFLGELGFTIGGDVTVVAEMGGNMIVNVKDARIAISKSMANRIMV</sequence>
<dbReference type="SUPFAM" id="SSF50037">
    <property type="entry name" value="C-terminal domain of transcriptional repressors"/>
    <property type="match status" value="1"/>
</dbReference>
<name>A0A926ERL3_9FIRM</name>
<gene>
    <name evidence="3" type="ORF">H8705_06495</name>
</gene>
<comment type="caution">
    <text evidence="3">The sequence shown here is derived from an EMBL/GenBank/DDBJ whole genome shotgun (WGS) entry which is preliminary data.</text>
</comment>
<keyword evidence="1" id="KW-0408">Iron</keyword>
<protein>
    <submittedName>
        <fullName evidence="3">Ferrous iron transport protein A</fullName>
    </submittedName>
</protein>
<feature type="domain" description="Ferrous iron transporter FeoA-like" evidence="2">
    <location>
        <begin position="1"/>
        <end position="69"/>
    </location>
</feature>
<evidence type="ECO:0000256" key="1">
    <source>
        <dbReference type="ARBA" id="ARBA00023004"/>
    </source>
</evidence>
<reference evidence="3" key="1">
    <citation type="submission" date="2020-08" db="EMBL/GenBank/DDBJ databases">
        <title>Genome public.</title>
        <authorList>
            <person name="Liu C."/>
            <person name="Sun Q."/>
        </authorList>
    </citation>
    <scope>NUCLEOTIDE SEQUENCE</scope>
    <source>
        <strain evidence="3">NSJ-64</strain>
    </source>
</reference>
<dbReference type="InterPro" id="IPR008988">
    <property type="entry name" value="Transcriptional_repressor_C"/>
</dbReference>
<dbReference type="EMBL" id="JACRTD010000004">
    <property type="protein sequence ID" value="MBC8585229.1"/>
    <property type="molecule type" value="Genomic_DNA"/>
</dbReference>
<dbReference type="PANTHER" id="PTHR43151">
    <property type="entry name" value="FEOA FAMILY PROTEIN"/>
    <property type="match status" value="1"/>
</dbReference>
<proteinExistence type="predicted"/>
<accession>A0A926ERL3</accession>
<dbReference type="InterPro" id="IPR038157">
    <property type="entry name" value="FeoA_core_dom"/>
</dbReference>
<dbReference type="PANTHER" id="PTHR43151:SF1">
    <property type="entry name" value="SSR2333 PROTEIN"/>
    <property type="match status" value="1"/>
</dbReference>
<dbReference type="RefSeq" id="WP_262395242.1">
    <property type="nucleotide sequence ID" value="NZ_JACRTD010000004.1"/>
</dbReference>
<evidence type="ECO:0000313" key="4">
    <source>
        <dbReference type="Proteomes" id="UP000623678"/>
    </source>
</evidence>